<protein>
    <submittedName>
        <fullName evidence="2">Uncharacterized protein</fullName>
    </submittedName>
</protein>
<feature type="compositionally biased region" description="Polar residues" evidence="1">
    <location>
        <begin position="84"/>
        <end position="105"/>
    </location>
</feature>
<dbReference type="EMBL" id="JBFOLJ010000009">
    <property type="protein sequence ID" value="KAL2508688.1"/>
    <property type="molecule type" value="Genomic_DNA"/>
</dbReference>
<proteinExistence type="predicted"/>
<dbReference type="AlphaFoldDB" id="A0ABD1T7Y5"/>
<reference evidence="3" key="1">
    <citation type="submission" date="2024-07" db="EMBL/GenBank/DDBJ databases">
        <title>Two chromosome-level genome assemblies of Korean endemic species Abeliophyllum distichum and Forsythia ovata (Oleaceae).</title>
        <authorList>
            <person name="Jang H."/>
        </authorList>
    </citation>
    <scope>NUCLEOTIDE SEQUENCE [LARGE SCALE GENOMIC DNA]</scope>
</reference>
<feature type="compositionally biased region" description="Acidic residues" evidence="1">
    <location>
        <begin position="26"/>
        <end position="37"/>
    </location>
</feature>
<sequence length="105" mass="11594">METRFKNIVIMKDNGEHGDQVQEPFIMDEAEPEQEFEPEVRQEVEAEAQGGIGHKAEPESEPESSITSDDEAPTAKVPGLKVHLQNTPYIGSQPNTTCEKPNTSS</sequence>
<name>A0ABD1T7Y5_9LAMI</name>
<gene>
    <name evidence="2" type="ORF">Fot_32335</name>
</gene>
<dbReference type="Proteomes" id="UP001604277">
    <property type="component" value="Unassembled WGS sequence"/>
</dbReference>
<evidence type="ECO:0000313" key="2">
    <source>
        <dbReference type="EMBL" id="KAL2508688.1"/>
    </source>
</evidence>
<evidence type="ECO:0000256" key="1">
    <source>
        <dbReference type="SAM" id="MobiDB-lite"/>
    </source>
</evidence>
<organism evidence="2 3">
    <name type="scientific">Forsythia ovata</name>
    <dbReference type="NCBI Taxonomy" id="205694"/>
    <lineage>
        <taxon>Eukaryota</taxon>
        <taxon>Viridiplantae</taxon>
        <taxon>Streptophyta</taxon>
        <taxon>Embryophyta</taxon>
        <taxon>Tracheophyta</taxon>
        <taxon>Spermatophyta</taxon>
        <taxon>Magnoliopsida</taxon>
        <taxon>eudicotyledons</taxon>
        <taxon>Gunneridae</taxon>
        <taxon>Pentapetalae</taxon>
        <taxon>asterids</taxon>
        <taxon>lamiids</taxon>
        <taxon>Lamiales</taxon>
        <taxon>Oleaceae</taxon>
        <taxon>Forsythieae</taxon>
        <taxon>Forsythia</taxon>
    </lineage>
</organism>
<feature type="region of interest" description="Disordered" evidence="1">
    <location>
        <begin position="1"/>
        <end position="105"/>
    </location>
</feature>
<accession>A0ABD1T7Y5</accession>
<comment type="caution">
    <text evidence="2">The sequence shown here is derived from an EMBL/GenBank/DDBJ whole genome shotgun (WGS) entry which is preliminary data.</text>
</comment>
<evidence type="ECO:0000313" key="3">
    <source>
        <dbReference type="Proteomes" id="UP001604277"/>
    </source>
</evidence>
<keyword evidence="3" id="KW-1185">Reference proteome</keyword>